<proteinExistence type="predicted"/>
<gene>
    <name evidence="2" type="ORF">SORBI_3006G253600</name>
</gene>
<protein>
    <submittedName>
        <fullName evidence="2">Uncharacterized protein</fullName>
    </submittedName>
</protein>
<evidence type="ECO:0000313" key="2">
    <source>
        <dbReference type="EMBL" id="KXG27347.1"/>
    </source>
</evidence>
<keyword evidence="3" id="KW-1185">Reference proteome</keyword>
<reference evidence="3" key="2">
    <citation type="journal article" date="2018" name="Plant J.">
        <title>The Sorghum bicolor reference genome: improved assembly, gene annotations, a transcriptome atlas, and signatures of genome organization.</title>
        <authorList>
            <person name="McCormick R.F."/>
            <person name="Truong S.K."/>
            <person name="Sreedasyam A."/>
            <person name="Jenkins J."/>
            <person name="Shu S."/>
            <person name="Sims D."/>
            <person name="Kennedy M."/>
            <person name="Amirebrahimi M."/>
            <person name="Weers B.D."/>
            <person name="McKinley B."/>
            <person name="Mattison A."/>
            <person name="Morishige D.T."/>
            <person name="Grimwood J."/>
            <person name="Schmutz J."/>
            <person name="Mullet J.E."/>
        </authorList>
    </citation>
    <scope>NUCLEOTIDE SEQUENCE [LARGE SCALE GENOMIC DNA]</scope>
    <source>
        <strain evidence="3">cv. BTx623</strain>
    </source>
</reference>
<sequence>MGSLGGRRVPSSASARHRARRCRRALHRTSSQHHAPRRMRAQPSGTSSAPICFAPQFQAPPTNAWPVRKRSRVGKLVFSASQE</sequence>
<dbReference type="Proteomes" id="UP000000768">
    <property type="component" value="Chromosome 6"/>
</dbReference>
<evidence type="ECO:0000256" key="1">
    <source>
        <dbReference type="SAM" id="MobiDB-lite"/>
    </source>
</evidence>
<name>A0A1B6PNW4_SORBI</name>
<evidence type="ECO:0000313" key="3">
    <source>
        <dbReference type="Proteomes" id="UP000000768"/>
    </source>
</evidence>
<dbReference type="EMBL" id="CM000765">
    <property type="protein sequence ID" value="KXG27347.1"/>
    <property type="molecule type" value="Genomic_DNA"/>
</dbReference>
<dbReference type="AlphaFoldDB" id="A0A1B6PNW4"/>
<dbReference type="Gramene" id="KXG27347">
    <property type="protein sequence ID" value="KXG27347"/>
    <property type="gene ID" value="SORBI_3006G253600"/>
</dbReference>
<accession>A0A1B6PNW4</accession>
<feature type="region of interest" description="Disordered" evidence="1">
    <location>
        <begin position="1"/>
        <end position="50"/>
    </location>
</feature>
<organism evidence="2 3">
    <name type="scientific">Sorghum bicolor</name>
    <name type="common">Sorghum</name>
    <name type="synonym">Sorghum vulgare</name>
    <dbReference type="NCBI Taxonomy" id="4558"/>
    <lineage>
        <taxon>Eukaryota</taxon>
        <taxon>Viridiplantae</taxon>
        <taxon>Streptophyta</taxon>
        <taxon>Embryophyta</taxon>
        <taxon>Tracheophyta</taxon>
        <taxon>Spermatophyta</taxon>
        <taxon>Magnoliopsida</taxon>
        <taxon>Liliopsida</taxon>
        <taxon>Poales</taxon>
        <taxon>Poaceae</taxon>
        <taxon>PACMAD clade</taxon>
        <taxon>Panicoideae</taxon>
        <taxon>Andropogonodae</taxon>
        <taxon>Andropogoneae</taxon>
        <taxon>Sorghinae</taxon>
        <taxon>Sorghum</taxon>
    </lineage>
</organism>
<feature type="compositionally biased region" description="Basic residues" evidence="1">
    <location>
        <begin position="15"/>
        <end position="40"/>
    </location>
</feature>
<dbReference type="InParanoid" id="A0A1B6PNW4"/>
<reference evidence="2 3" key="1">
    <citation type="journal article" date="2009" name="Nature">
        <title>The Sorghum bicolor genome and the diversification of grasses.</title>
        <authorList>
            <person name="Paterson A.H."/>
            <person name="Bowers J.E."/>
            <person name="Bruggmann R."/>
            <person name="Dubchak I."/>
            <person name="Grimwood J."/>
            <person name="Gundlach H."/>
            <person name="Haberer G."/>
            <person name="Hellsten U."/>
            <person name="Mitros T."/>
            <person name="Poliakov A."/>
            <person name="Schmutz J."/>
            <person name="Spannagl M."/>
            <person name="Tang H."/>
            <person name="Wang X."/>
            <person name="Wicker T."/>
            <person name="Bharti A.K."/>
            <person name="Chapman J."/>
            <person name="Feltus F.A."/>
            <person name="Gowik U."/>
            <person name="Grigoriev I.V."/>
            <person name="Lyons E."/>
            <person name="Maher C.A."/>
            <person name="Martis M."/>
            <person name="Narechania A."/>
            <person name="Otillar R.P."/>
            <person name="Penning B.W."/>
            <person name="Salamov A.A."/>
            <person name="Wang Y."/>
            <person name="Zhang L."/>
            <person name="Carpita N.C."/>
            <person name="Freeling M."/>
            <person name="Gingle A.R."/>
            <person name="Hash C.T."/>
            <person name="Keller B."/>
            <person name="Klein P."/>
            <person name="Kresovich S."/>
            <person name="McCann M.C."/>
            <person name="Ming R."/>
            <person name="Peterson D.G."/>
            <person name="Mehboob-ur-Rahman"/>
            <person name="Ware D."/>
            <person name="Westhoff P."/>
            <person name="Mayer K.F."/>
            <person name="Messing J."/>
            <person name="Rokhsar D.S."/>
        </authorList>
    </citation>
    <scope>NUCLEOTIDE SEQUENCE [LARGE SCALE GENOMIC DNA]</scope>
    <source>
        <strain evidence="3">cv. BTx623</strain>
    </source>
</reference>